<protein>
    <submittedName>
        <fullName evidence="1">Uncharacterized protein</fullName>
    </submittedName>
</protein>
<dbReference type="EMBL" id="BGZO01000035">
    <property type="protein sequence ID" value="GBR76612.1"/>
    <property type="molecule type" value="Genomic_DNA"/>
</dbReference>
<dbReference type="Proteomes" id="UP000275925">
    <property type="component" value="Unassembled WGS sequence"/>
</dbReference>
<feature type="non-terminal residue" evidence="1">
    <location>
        <position position="1"/>
    </location>
</feature>
<evidence type="ECO:0000313" key="2">
    <source>
        <dbReference type="Proteomes" id="UP000275925"/>
    </source>
</evidence>
<comment type="caution">
    <text evidence="1">The sequence shown here is derived from an EMBL/GenBank/DDBJ whole genome shotgun (WGS) entry which is preliminary data.</text>
</comment>
<name>A0A388TJI0_9BACT</name>
<organism evidence="1 2">
    <name type="scientific">Candidatus Termititenax persephonae</name>
    <dbReference type="NCBI Taxonomy" id="2218525"/>
    <lineage>
        <taxon>Bacteria</taxon>
        <taxon>Bacillati</taxon>
        <taxon>Candidatus Margulisiibacteriota</taxon>
        <taxon>Candidatus Termititenacia</taxon>
        <taxon>Candidatus Termititenacales</taxon>
        <taxon>Candidatus Termititenacaceae</taxon>
        <taxon>Candidatus Termititenax</taxon>
    </lineage>
</organism>
<accession>A0A388TJI0</accession>
<keyword evidence="2" id="KW-1185">Reference proteome</keyword>
<proteinExistence type="predicted"/>
<dbReference type="AlphaFoldDB" id="A0A388TJI0"/>
<sequence>EDKKDGVTYSLAVDDTITTITMTGLAADGKIISGTLLYTDQIGPEGQKLEPKPDNNPANLVNYLRNKYGEEIDISALNPTESAKNKNKWLIPAGGFSITPPPPTVGTIPVNEEDIRILTGKNREEVFQAIQANYGSALPQYTKEELEAMLYGEAKAGDKNYLTQALIDEFEKSKQAVRTANEGELLAAGIAQESITQELSEGTLSESDLGTVIQQHIPPKAEGSVTLGLGGIPRPLNLPRPELELAAAR</sequence>
<gene>
    <name evidence="1" type="ORF">NO2_1136</name>
</gene>
<evidence type="ECO:0000313" key="1">
    <source>
        <dbReference type="EMBL" id="GBR76612.1"/>
    </source>
</evidence>
<reference evidence="1 2" key="1">
    <citation type="journal article" date="2019" name="ISME J.">
        <title>Genome analyses of uncultured TG2/ZB3 bacteria in 'Margulisbacteria' specifically attached to ectosymbiotic spirochetes of protists in the termite gut.</title>
        <authorList>
            <person name="Utami Y.D."/>
            <person name="Kuwahara H."/>
            <person name="Igai K."/>
            <person name="Murakami T."/>
            <person name="Sugaya K."/>
            <person name="Morikawa T."/>
            <person name="Nagura Y."/>
            <person name="Yuki M."/>
            <person name="Deevong P."/>
            <person name="Inoue T."/>
            <person name="Kihara K."/>
            <person name="Lo N."/>
            <person name="Yamada A."/>
            <person name="Ohkuma M."/>
            <person name="Hongoh Y."/>
        </authorList>
    </citation>
    <scope>NUCLEOTIDE SEQUENCE [LARGE SCALE GENOMIC DNA]</scope>
    <source>
        <strain evidence="1">NkOx7-02</strain>
    </source>
</reference>